<dbReference type="RefSeq" id="WP_175482133.1">
    <property type="nucleotide sequence ID" value="NZ_FOCE01000010.1"/>
</dbReference>
<evidence type="ECO:0000256" key="1">
    <source>
        <dbReference type="SAM" id="SignalP"/>
    </source>
</evidence>
<dbReference type="PROSITE" id="PS51257">
    <property type="entry name" value="PROKAR_LIPOPROTEIN"/>
    <property type="match status" value="1"/>
</dbReference>
<sequence>MTRLIPPLLMLSLLAACGAAGAPVAPAAAPAPGVALHGQVKVGVGYSE</sequence>
<accession>A0A1H8KXF5</accession>
<dbReference type="Proteomes" id="UP000198761">
    <property type="component" value="Unassembled WGS sequence"/>
</dbReference>
<dbReference type="AlphaFoldDB" id="A0A1H8KXF5"/>
<keyword evidence="1" id="KW-0732">Signal</keyword>
<organism evidence="2 3">
    <name type="scientific">Gemmobacter aquatilis</name>
    <dbReference type="NCBI Taxonomy" id="933059"/>
    <lineage>
        <taxon>Bacteria</taxon>
        <taxon>Pseudomonadati</taxon>
        <taxon>Pseudomonadota</taxon>
        <taxon>Alphaproteobacteria</taxon>
        <taxon>Rhodobacterales</taxon>
        <taxon>Paracoccaceae</taxon>
        <taxon>Gemmobacter</taxon>
    </lineage>
</organism>
<evidence type="ECO:0008006" key="4">
    <source>
        <dbReference type="Google" id="ProtNLM"/>
    </source>
</evidence>
<gene>
    <name evidence="2" type="ORF">SAMN04488103_11021</name>
</gene>
<protein>
    <recommendedName>
        <fullName evidence="4">Argininosuccinate lyase</fullName>
    </recommendedName>
</protein>
<feature type="signal peptide" evidence="1">
    <location>
        <begin position="1"/>
        <end position="21"/>
    </location>
</feature>
<reference evidence="2 3" key="1">
    <citation type="submission" date="2016-10" db="EMBL/GenBank/DDBJ databases">
        <authorList>
            <person name="de Groot N.N."/>
        </authorList>
    </citation>
    <scope>NUCLEOTIDE SEQUENCE [LARGE SCALE GENOMIC DNA]</scope>
    <source>
        <strain evidence="2 3">DSM 3857</strain>
    </source>
</reference>
<dbReference type="STRING" id="933059.SAMN04488103_11021"/>
<keyword evidence="3" id="KW-1185">Reference proteome</keyword>
<feature type="chain" id="PRO_5011737823" description="Argininosuccinate lyase" evidence="1">
    <location>
        <begin position="22"/>
        <end position="48"/>
    </location>
</feature>
<evidence type="ECO:0000313" key="2">
    <source>
        <dbReference type="EMBL" id="SEN97577.1"/>
    </source>
</evidence>
<name>A0A1H8KXF5_9RHOB</name>
<evidence type="ECO:0000313" key="3">
    <source>
        <dbReference type="Proteomes" id="UP000198761"/>
    </source>
</evidence>
<proteinExistence type="predicted"/>
<dbReference type="EMBL" id="FOCE01000010">
    <property type="protein sequence ID" value="SEN97577.1"/>
    <property type="molecule type" value="Genomic_DNA"/>
</dbReference>